<reference evidence="2" key="1">
    <citation type="submission" date="2018-05" db="EMBL/GenBank/DDBJ databases">
        <authorList>
            <person name="Lanie J.A."/>
            <person name="Ng W.-L."/>
            <person name="Kazmierczak K.M."/>
            <person name="Andrzejewski T.M."/>
            <person name="Davidsen T.M."/>
            <person name="Wayne K.J."/>
            <person name="Tettelin H."/>
            <person name="Glass J.I."/>
            <person name="Rusch D."/>
            <person name="Podicherti R."/>
            <person name="Tsui H.-C.T."/>
            <person name="Winkler M.E."/>
        </authorList>
    </citation>
    <scope>NUCLEOTIDE SEQUENCE</scope>
</reference>
<gene>
    <name evidence="2" type="ORF">METZ01_LOCUS180507</name>
</gene>
<dbReference type="EMBL" id="UINC01035365">
    <property type="protein sequence ID" value="SVB27653.1"/>
    <property type="molecule type" value="Genomic_DNA"/>
</dbReference>
<dbReference type="AlphaFoldDB" id="A0A382CQS0"/>
<feature type="domain" description="Chemotaxis receptor methyltransferase CheR N-terminal" evidence="1">
    <location>
        <begin position="18"/>
        <end position="69"/>
    </location>
</feature>
<name>A0A382CQS0_9ZZZZ</name>
<organism evidence="2">
    <name type="scientific">marine metagenome</name>
    <dbReference type="NCBI Taxonomy" id="408172"/>
    <lineage>
        <taxon>unclassified sequences</taxon>
        <taxon>metagenomes</taxon>
        <taxon>ecological metagenomes</taxon>
    </lineage>
</organism>
<dbReference type="InterPro" id="IPR036804">
    <property type="entry name" value="CheR_N_sf"/>
</dbReference>
<accession>A0A382CQS0</accession>
<evidence type="ECO:0000259" key="1">
    <source>
        <dbReference type="Pfam" id="PF03705"/>
    </source>
</evidence>
<dbReference type="Gene3D" id="1.10.155.10">
    <property type="entry name" value="Chemotaxis receptor methyltransferase CheR, N-terminal domain"/>
    <property type="match status" value="1"/>
</dbReference>
<feature type="non-terminal residue" evidence="2">
    <location>
        <position position="83"/>
    </location>
</feature>
<sequence length="83" mass="9860">MVGKEKVVENTVVRLSAADMKLFQDLIRDHSGIHLDEIKCNSLIPVISRYLLKKNFNSFGKYYRFLQQDRHYEVEVRDLILYV</sequence>
<dbReference type="InterPro" id="IPR022641">
    <property type="entry name" value="CheR_N"/>
</dbReference>
<proteinExistence type="predicted"/>
<dbReference type="SUPFAM" id="SSF47757">
    <property type="entry name" value="Chemotaxis receptor methyltransferase CheR, N-terminal domain"/>
    <property type="match status" value="1"/>
</dbReference>
<dbReference type="Pfam" id="PF03705">
    <property type="entry name" value="CheR_N"/>
    <property type="match status" value="1"/>
</dbReference>
<protein>
    <recommendedName>
        <fullName evidence="1">Chemotaxis receptor methyltransferase CheR N-terminal domain-containing protein</fullName>
    </recommendedName>
</protein>
<evidence type="ECO:0000313" key="2">
    <source>
        <dbReference type="EMBL" id="SVB27653.1"/>
    </source>
</evidence>